<dbReference type="GeneID" id="16077636"/>
<dbReference type="AlphaFoldDB" id="F2U2I7"/>
<dbReference type="RefSeq" id="XP_004997043.1">
    <property type="nucleotide sequence ID" value="XM_004996986.1"/>
</dbReference>
<dbReference type="Proteomes" id="UP000007799">
    <property type="component" value="Unassembled WGS sequence"/>
</dbReference>
<feature type="compositionally biased region" description="Low complexity" evidence="1">
    <location>
        <begin position="104"/>
        <end position="115"/>
    </location>
</feature>
<organism evidence="2 3">
    <name type="scientific">Salpingoeca rosetta (strain ATCC 50818 / BSB-021)</name>
    <dbReference type="NCBI Taxonomy" id="946362"/>
    <lineage>
        <taxon>Eukaryota</taxon>
        <taxon>Choanoflagellata</taxon>
        <taxon>Craspedida</taxon>
        <taxon>Salpingoecidae</taxon>
        <taxon>Salpingoeca</taxon>
    </lineage>
</organism>
<sequence>MDVFHHQQEQQQQQQQQVLADAALEPAAVTPSPSTNQLRSGGMNRRRCHAMTIQPRLCDCGSSHTNSHHNTNKQAMSNSLFVFPSFSPSLTAITTTTTAAAANTPSTADAAAAENAPPPPLAAEHIPPTNQPGNQPTHRPLLLAEAGCLLLGEQVATAQVAFSAGSGSSSRALAAVAAAV</sequence>
<keyword evidence="3" id="KW-1185">Reference proteome</keyword>
<protein>
    <submittedName>
        <fullName evidence="2">Uncharacterized protein</fullName>
    </submittedName>
</protein>
<accession>F2U2I7</accession>
<name>F2U2I7_SALR5</name>
<feature type="region of interest" description="Disordered" evidence="1">
    <location>
        <begin position="104"/>
        <end position="138"/>
    </location>
</feature>
<evidence type="ECO:0000313" key="2">
    <source>
        <dbReference type="EMBL" id="EGD81839.1"/>
    </source>
</evidence>
<evidence type="ECO:0000313" key="3">
    <source>
        <dbReference type="Proteomes" id="UP000007799"/>
    </source>
</evidence>
<evidence type="ECO:0000256" key="1">
    <source>
        <dbReference type="SAM" id="MobiDB-lite"/>
    </source>
</evidence>
<dbReference type="KEGG" id="sre:PTSG_02554"/>
<reference evidence="2" key="1">
    <citation type="submission" date="2009-08" db="EMBL/GenBank/DDBJ databases">
        <title>Annotation of Salpingoeca rosetta.</title>
        <authorList>
            <consortium name="The Broad Institute Genome Sequencing Platform"/>
            <person name="Russ C."/>
            <person name="Cuomo C."/>
            <person name="Burger G."/>
            <person name="Gray M.W."/>
            <person name="Holland P.W.H."/>
            <person name="King N."/>
            <person name="Lang F.B.F."/>
            <person name="Roger A.J."/>
            <person name="Ruiz-Trillo I."/>
            <person name="Young S.K."/>
            <person name="Zeng Q."/>
            <person name="Gargeya S."/>
            <person name="Alvarado L."/>
            <person name="Berlin A."/>
            <person name="Chapman S.B."/>
            <person name="Chen Z."/>
            <person name="Freedman E."/>
            <person name="Gellesch M."/>
            <person name="Goldberg J."/>
            <person name="Griggs A."/>
            <person name="Gujja S."/>
            <person name="Heilman E."/>
            <person name="Heiman D."/>
            <person name="Howarth C."/>
            <person name="Mehta T."/>
            <person name="Neiman D."/>
            <person name="Pearson M."/>
            <person name="Roberts A."/>
            <person name="Saif S."/>
            <person name="Shea T."/>
            <person name="Shenoy N."/>
            <person name="Sisk P."/>
            <person name="Stolte C."/>
            <person name="Sykes S."/>
            <person name="White J."/>
            <person name="Yandava C."/>
            <person name="Haas B."/>
            <person name="Nusbaum C."/>
            <person name="Birren B."/>
        </authorList>
    </citation>
    <scope>NUCLEOTIDE SEQUENCE</scope>
    <source>
        <strain evidence="2">ATCC 50818</strain>
    </source>
</reference>
<dbReference type="EMBL" id="GL832959">
    <property type="protein sequence ID" value="EGD81839.1"/>
    <property type="molecule type" value="Genomic_DNA"/>
</dbReference>
<proteinExistence type="predicted"/>
<gene>
    <name evidence="2" type="ORF">PTSG_02554</name>
</gene>
<dbReference type="InParanoid" id="F2U2I7"/>